<sequence>MRKLRSWKVRRPEDIFSVCCAILFFFTLACVIFFCVSLGFTSGEGLGYRPGIQSHA</sequence>
<proteinExistence type="predicted"/>
<evidence type="ECO:0000313" key="2">
    <source>
        <dbReference type="EMBL" id="QDH86496.1"/>
    </source>
</evidence>
<organism evidence="2">
    <name type="scientific">Leviviridae sp</name>
    <dbReference type="NCBI Taxonomy" id="2027243"/>
    <lineage>
        <taxon>Viruses</taxon>
        <taxon>Riboviria</taxon>
        <taxon>Orthornavirae</taxon>
        <taxon>Lenarviricota</taxon>
        <taxon>Leviviricetes</taxon>
        <taxon>Norzivirales</taxon>
        <taxon>Fiersviridae</taxon>
    </lineage>
</organism>
<accession>A0A514CYR0</accession>
<feature type="transmembrane region" description="Helical" evidence="1">
    <location>
        <begin position="15"/>
        <end position="40"/>
    </location>
</feature>
<dbReference type="PROSITE" id="PS51257">
    <property type="entry name" value="PROKAR_LIPOPROTEIN"/>
    <property type="match status" value="1"/>
</dbReference>
<protein>
    <submittedName>
        <fullName evidence="2">Uncharacterized protein</fullName>
    </submittedName>
</protein>
<reference evidence="2" key="1">
    <citation type="submission" date="2019-05" db="EMBL/GenBank/DDBJ databases">
        <title>Metatranscriptomic reconstruction reveals RNA viruses with the potential to shape carbon cycling in soil.</title>
        <authorList>
            <person name="Starr E.P."/>
            <person name="Nuccio E."/>
            <person name="Pett-Ridge J."/>
            <person name="Banfield J.F."/>
            <person name="Firestone M.K."/>
        </authorList>
    </citation>
    <scope>NUCLEOTIDE SEQUENCE</scope>
    <source>
        <strain evidence="2">H2_Rhizo_Litter_49_scaffold_1576</strain>
    </source>
</reference>
<dbReference type="EMBL" id="MN032719">
    <property type="protein sequence ID" value="QDH86496.1"/>
    <property type="molecule type" value="Genomic_RNA"/>
</dbReference>
<name>A0A514CYR0_9VIRU</name>
<keyword evidence="1" id="KW-1133">Transmembrane helix</keyword>
<keyword evidence="1" id="KW-0472">Membrane</keyword>
<evidence type="ECO:0000256" key="1">
    <source>
        <dbReference type="SAM" id="Phobius"/>
    </source>
</evidence>
<keyword evidence="1" id="KW-0812">Transmembrane</keyword>
<gene>
    <name evidence="2" type="ORF">H2RhizoLitter491576_000002</name>
</gene>